<feature type="compositionally biased region" description="Low complexity" evidence="1">
    <location>
        <begin position="9"/>
        <end position="30"/>
    </location>
</feature>
<protein>
    <submittedName>
        <fullName evidence="2">Uncharacterized protein</fullName>
    </submittedName>
</protein>
<dbReference type="EMBL" id="JBHFEH010000072">
    <property type="protein sequence ID" value="KAL2049061.1"/>
    <property type="molecule type" value="Genomic_DNA"/>
</dbReference>
<evidence type="ECO:0000256" key="1">
    <source>
        <dbReference type="SAM" id="MobiDB-lite"/>
    </source>
</evidence>
<feature type="region of interest" description="Disordered" evidence="1">
    <location>
        <begin position="1"/>
        <end position="37"/>
    </location>
</feature>
<keyword evidence="3" id="KW-1185">Reference proteome</keyword>
<sequence>MAQRFRWHPAPVGGAAPVAATTPAAAPNNPWTNPSHPTARAAMAAAPAVAANNPGVARWDPVPVAAAAPDAAPNTGHHRRWHPAPLVAAASSIQHVHYPIVAAPNNPWNNFASRPHYGVYPEIYPMAQPAPMYHPGGGGNIQFHRAGLRGPEPIHYQAQNGARYQIVPQDPGPNEFWCRELDGTYTLRTMNTVTHDLQPGEWRNHPDTGYPYWYRLKA</sequence>
<name>A0ABR4ATZ6_9LECA</name>
<evidence type="ECO:0000313" key="2">
    <source>
        <dbReference type="EMBL" id="KAL2049061.1"/>
    </source>
</evidence>
<dbReference type="Proteomes" id="UP001590951">
    <property type="component" value="Unassembled WGS sequence"/>
</dbReference>
<comment type="caution">
    <text evidence="2">The sequence shown here is derived from an EMBL/GenBank/DDBJ whole genome shotgun (WGS) entry which is preliminary data.</text>
</comment>
<proteinExistence type="predicted"/>
<accession>A0ABR4ATZ6</accession>
<gene>
    <name evidence="2" type="ORF">ABVK25_010657</name>
</gene>
<evidence type="ECO:0000313" key="3">
    <source>
        <dbReference type="Proteomes" id="UP001590951"/>
    </source>
</evidence>
<reference evidence="2 3" key="1">
    <citation type="submission" date="2024-09" db="EMBL/GenBank/DDBJ databases">
        <title>Rethinking Asexuality: The Enigmatic Case of Functional Sexual Genes in Lepraria (Stereocaulaceae).</title>
        <authorList>
            <person name="Doellman M."/>
            <person name="Sun Y."/>
            <person name="Barcenas-Pena A."/>
            <person name="Lumbsch H.T."/>
            <person name="Grewe F."/>
        </authorList>
    </citation>
    <scope>NUCLEOTIDE SEQUENCE [LARGE SCALE GENOMIC DNA]</scope>
    <source>
        <strain evidence="2 3">Grewe 0041</strain>
    </source>
</reference>
<organism evidence="2 3">
    <name type="scientific">Lepraria finkii</name>
    <dbReference type="NCBI Taxonomy" id="1340010"/>
    <lineage>
        <taxon>Eukaryota</taxon>
        <taxon>Fungi</taxon>
        <taxon>Dikarya</taxon>
        <taxon>Ascomycota</taxon>
        <taxon>Pezizomycotina</taxon>
        <taxon>Lecanoromycetes</taxon>
        <taxon>OSLEUM clade</taxon>
        <taxon>Lecanoromycetidae</taxon>
        <taxon>Lecanorales</taxon>
        <taxon>Lecanorineae</taxon>
        <taxon>Stereocaulaceae</taxon>
        <taxon>Lepraria</taxon>
    </lineage>
</organism>